<keyword evidence="1" id="KW-0676">Redox-active center</keyword>
<dbReference type="InterPro" id="IPR017937">
    <property type="entry name" value="Thioredoxin_CS"/>
</dbReference>
<dbReference type="InterPro" id="IPR013766">
    <property type="entry name" value="Thioredoxin_domain"/>
</dbReference>
<evidence type="ECO:0000313" key="4">
    <source>
        <dbReference type="EMBL" id="MFD1343524.1"/>
    </source>
</evidence>
<feature type="signal peptide" evidence="2">
    <location>
        <begin position="1"/>
        <end position="22"/>
    </location>
</feature>
<dbReference type="SUPFAM" id="SSF52833">
    <property type="entry name" value="Thioredoxin-like"/>
    <property type="match status" value="1"/>
</dbReference>
<feature type="chain" id="PRO_5045064379" evidence="2">
    <location>
        <begin position="23"/>
        <end position="190"/>
    </location>
</feature>
<dbReference type="PANTHER" id="PTHR42852">
    <property type="entry name" value="THIOL:DISULFIDE INTERCHANGE PROTEIN DSBE"/>
    <property type="match status" value="1"/>
</dbReference>
<dbReference type="PANTHER" id="PTHR42852:SF18">
    <property type="entry name" value="CHROMOSOME UNDETERMINED SCAFFOLD_47, WHOLE GENOME SHOTGUN SEQUENCE"/>
    <property type="match status" value="1"/>
</dbReference>
<dbReference type="Proteomes" id="UP001597135">
    <property type="component" value="Unassembled WGS sequence"/>
</dbReference>
<sequence>MKKLLLALLYTATLGLANPALAGVTEAEALRAGDMKKLNFHSEPKDAGSAGFTDFDGAELSLAEYEGKWVLLNFWATWCAPCRKEMPQLAELQERLGGDDFEVLTIATGRNPPPAMKSFFDEIGVTNLPLHRDPNSALAREMAVLGLPVTVILNPEGQEVARLQGDADWASEDALAVLDALMETAPADGS</sequence>
<dbReference type="PROSITE" id="PS00194">
    <property type="entry name" value="THIOREDOXIN_1"/>
    <property type="match status" value="1"/>
</dbReference>
<dbReference type="RefSeq" id="WP_386804559.1">
    <property type="nucleotide sequence ID" value="NZ_JBHTMU010000026.1"/>
</dbReference>
<dbReference type="PROSITE" id="PS51352">
    <property type="entry name" value="THIOREDOXIN_2"/>
    <property type="match status" value="1"/>
</dbReference>
<comment type="caution">
    <text evidence="4">The sequence shown here is derived from an EMBL/GenBank/DDBJ whole genome shotgun (WGS) entry which is preliminary data.</text>
</comment>
<evidence type="ECO:0000259" key="3">
    <source>
        <dbReference type="PROSITE" id="PS51352"/>
    </source>
</evidence>
<organism evidence="4 5">
    <name type="scientific">Litorisediminicola beolgyonensis</name>
    <dbReference type="NCBI Taxonomy" id="1173614"/>
    <lineage>
        <taxon>Bacteria</taxon>
        <taxon>Pseudomonadati</taxon>
        <taxon>Pseudomonadota</taxon>
        <taxon>Alphaproteobacteria</taxon>
        <taxon>Rhodobacterales</taxon>
        <taxon>Paracoccaceae</taxon>
        <taxon>Litorisediminicola</taxon>
    </lineage>
</organism>
<accession>A0ABW3ZKE1</accession>
<feature type="domain" description="Thioredoxin" evidence="3">
    <location>
        <begin position="41"/>
        <end position="183"/>
    </location>
</feature>
<dbReference type="EMBL" id="JBHTMU010000026">
    <property type="protein sequence ID" value="MFD1343524.1"/>
    <property type="molecule type" value="Genomic_DNA"/>
</dbReference>
<protein>
    <submittedName>
        <fullName evidence="4">TlpA disulfide reductase family protein</fullName>
    </submittedName>
</protein>
<gene>
    <name evidence="4" type="ORF">ACFQ4E_13930</name>
</gene>
<evidence type="ECO:0000256" key="1">
    <source>
        <dbReference type="ARBA" id="ARBA00023284"/>
    </source>
</evidence>
<dbReference type="Pfam" id="PF00578">
    <property type="entry name" value="AhpC-TSA"/>
    <property type="match status" value="1"/>
</dbReference>
<keyword evidence="2" id="KW-0732">Signal</keyword>
<proteinExistence type="predicted"/>
<dbReference type="InterPro" id="IPR050553">
    <property type="entry name" value="Thioredoxin_ResA/DsbE_sf"/>
</dbReference>
<name>A0ABW3ZKE1_9RHOB</name>
<evidence type="ECO:0000256" key="2">
    <source>
        <dbReference type="SAM" id="SignalP"/>
    </source>
</evidence>
<dbReference type="Gene3D" id="3.40.30.10">
    <property type="entry name" value="Glutaredoxin"/>
    <property type="match status" value="1"/>
</dbReference>
<reference evidence="5" key="1">
    <citation type="journal article" date="2019" name="Int. J. Syst. Evol. Microbiol.">
        <title>The Global Catalogue of Microorganisms (GCM) 10K type strain sequencing project: providing services to taxonomists for standard genome sequencing and annotation.</title>
        <authorList>
            <consortium name="The Broad Institute Genomics Platform"/>
            <consortium name="The Broad Institute Genome Sequencing Center for Infectious Disease"/>
            <person name="Wu L."/>
            <person name="Ma J."/>
        </authorList>
    </citation>
    <scope>NUCLEOTIDE SEQUENCE [LARGE SCALE GENOMIC DNA]</scope>
    <source>
        <strain evidence="5">CCUG 62953</strain>
    </source>
</reference>
<dbReference type="CDD" id="cd02966">
    <property type="entry name" value="TlpA_like_family"/>
    <property type="match status" value="1"/>
</dbReference>
<evidence type="ECO:0000313" key="5">
    <source>
        <dbReference type="Proteomes" id="UP001597135"/>
    </source>
</evidence>
<dbReference type="InterPro" id="IPR036249">
    <property type="entry name" value="Thioredoxin-like_sf"/>
</dbReference>
<keyword evidence="5" id="KW-1185">Reference proteome</keyword>
<dbReference type="InterPro" id="IPR000866">
    <property type="entry name" value="AhpC/TSA"/>
</dbReference>